<evidence type="ECO:0000256" key="6">
    <source>
        <dbReference type="SAM" id="MobiDB-lite"/>
    </source>
</evidence>
<evidence type="ECO:0000259" key="9">
    <source>
        <dbReference type="PROSITE" id="PS51352"/>
    </source>
</evidence>
<dbReference type="SUPFAM" id="SSF52833">
    <property type="entry name" value="Thioredoxin-like"/>
    <property type="match status" value="1"/>
</dbReference>
<dbReference type="GO" id="GO:0005507">
    <property type="term" value="F:copper ion binding"/>
    <property type="evidence" value="ECO:0007669"/>
    <property type="project" value="InterPro"/>
</dbReference>
<organism evidence="10 11">
    <name type="scientific">Phenylobacterium kunshanense</name>
    <dbReference type="NCBI Taxonomy" id="1445034"/>
    <lineage>
        <taxon>Bacteria</taxon>
        <taxon>Pseudomonadati</taxon>
        <taxon>Pseudomonadota</taxon>
        <taxon>Alphaproteobacteria</taxon>
        <taxon>Caulobacterales</taxon>
        <taxon>Caulobacteraceae</taxon>
        <taxon>Phenylobacterium</taxon>
    </lineage>
</organism>
<evidence type="ECO:0000259" key="8">
    <source>
        <dbReference type="PROSITE" id="PS51007"/>
    </source>
</evidence>
<dbReference type="PROSITE" id="PS51352">
    <property type="entry name" value="THIOREDOXIN_2"/>
    <property type="match status" value="1"/>
</dbReference>
<dbReference type="PROSITE" id="PS51007">
    <property type="entry name" value="CYTC"/>
    <property type="match status" value="1"/>
</dbReference>
<dbReference type="SUPFAM" id="SSF46626">
    <property type="entry name" value="Cytochrome c"/>
    <property type="match status" value="1"/>
</dbReference>
<evidence type="ECO:0000256" key="5">
    <source>
        <dbReference type="PROSITE-ProRule" id="PRU00433"/>
    </source>
</evidence>
<keyword evidence="2 5" id="KW-0479">Metal-binding</keyword>
<dbReference type="RefSeq" id="WP_111274991.1">
    <property type="nucleotide sequence ID" value="NZ_QFYS01000002.1"/>
</dbReference>
<evidence type="ECO:0008006" key="12">
    <source>
        <dbReference type="Google" id="ProtNLM"/>
    </source>
</evidence>
<dbReference type="InterPro" id="IPR036249">
    <property type="entry name" value="Thioredoxin-like_sf"/>
</dbReference>
<feature type="domain" description="Thioredoxin" evidence="9">
    <location>
        <begin position="36"/>
        <end position="198"/>
    </location>
</feature>
<evidence type="ECO:0000313" key="11">
    <source>
        <dbReference type="Proteomes" id="UP000249524"/>
    </source>
</evidence>
<reference evidence="10 11" key="1">
    <citation type="submission" date="2018-05" db="EMBL/GenBank/DDBJ databases">
        <authorList>
            <person name="Lanie J.A."/>
            <person name="Ng W.-L."/>
            <person name="Kazmierczak K.M."/>
            <person name="Andrzejewski T.M."/>
            <person name="Davidsen T.M."/>
            <person name="Wayne K.J."/>
            <person name="Tettelin H."/>
            <person name="Glass J.I."/>
            <person name="Rusch D."/>
            <person name="Podicherti R."/>
            <person name="Tsui H.-C.T."/>
            <person name="Winkler M.E."/>
        </authorList>
    </citation>
    <scope>NUCLEOTIDE SEQUENCE [LARGE SCALE GENOMIC DNA]</scope>
    <source>
        <strain evidence="10 11">BUT-10</strain>
    </source>
</reference>
<protein>
    <recommendedName>
        <fullName evidence="12">Redoxin domain-containing protein</fullName>
    </recommendedName>
</protein>
<feature type="chain" id="PRO_5016374800" description="Redoxin domain-containing protein" evidence="7">
    <location>
        <begin position="26"/>
        <end position="696"/>
    </location>
</feature>
<accession>A0A328BJ91</accession>
<dbReference type="InterPro" id="IPR013766">
    <property type="entry name" value="Thioredoxin_domain"/>
</dbReference>
<dbReference type="SUPFAM" id="SSF49742">
    <property type="entry name" value="PHM/PNGase F"/>
    <property type="match status" value="2"/>
</dbReference>
<keyword evidence="7" id="KW-0732">Signal</keyword>
<dbReference type="GO" id="GO:0020037">
    <property type="term" value="F:heme binding"/>
    <property type="evidence" value="ECO:0007669"/>
    <property type="project" value="InterPro"/>
</dbReference>
<keyword evidence="4" id="KW-1015">Disulfide bond</keyword>
<evidence type="ECO:0000256" key="7">
    <source>
        <dbReference type="SAM" id="SignalP"/>
    </source>
</evidence>
<dbReference type="PROSITE" id="PS51257">
    <property type="entry name" value="PROKAR_LIPOPROTEIN"/>
    <property type="match status" value="1"/>
</dbReference>
<dbReference type="InterPro" id="IPR018247">
    <property type="entry name" value="EF_Hand_1_Ca_BS"/>
</dbReference>
<feature type="region of interest" description="Disordered" evidence="6">
    <location>
        <begin position="669"/>
        <end position="696"/>
    </location>
</feature>
<dbReference type="Proteomes" id="UP000249524">
    <property type="component" value="Unassembled WGS sequence"/>
</dbReference>
<dbReference type="InterPro" id="IPR036909">
    <property type="entry name" value="Cyt_c-like_dom_sf"/>
</dbReference>
<gene>
    <name evidence="10" type="ORF">DJ019_05505</name>
</gene>
<dbReference type="GO" id="GO:0009055">
    <property type="term" value="F:electron transfer activity"/>
    <property type="evidence" value="ECO:0007669"/>
    <property type="project" value="InterPro"/>
</dbReference>
<evidence type="ECO:0000256" key="2">
    <source>
        <dbReference type="ARBA" id="ARBA00022723"/>
    </source>
</evidence>
<comment type="caution">
    <text evidence="10">The sequence shown here is derived from an EMBL/GenBank/DDBJ whole genome shotgun (WGS) entry which is preliminary data.</text>
</comment>
<dbReference type="InterPro" id="IPR036939">
    <property type="entry name" value="Cu2_ascorb_mOase_N_sf"/>
</dbReference>
<dbReference type="Gene3D" id="3.40.30.10">
    <property type="entry name" value="Glutaredoxin"/>
    <property type="match status" value="1"/>
</dbReference>
<sequence>MKARISALATAASAALLFGCTTDGATPSALSAASPAAAVEASPAAALPATIDNFMLADTDYMGHELYRMSDARAIVIVTHANGCPIVRNLAPALRELKAKYEGQGVHFLMLNSAIQDSVAAIAKEKAEFGFDAPILKDANQLVGEQLGVTRTGEFIVIDPKTWKITYRGPLDDRLDYGTQKARAEHAWAADAIEATLAGRPALAATKQTAGCLIDFPDRGKATKISYAKDVAPILEAKCVACHQEGGIGPFAMTSYEMVKGFSPMIREVIRTDRMPPWNVDAHVGKFADDKSLTSAEIKTVVRWVEQGAPRGDGPDPLATRRHVATEWPLGKPDLILDIPAYTIPASGVVDYQRPVMVNPLKDGRWVKAAAFKVDQRQAVHHFLTGYLTEVPADGKGNESRWGASMGGYAVGAEATLWPKNVGTYLPPGGAIGLQAHYTPFGKEVTDKSQLGLYFYKGDEKPGLVMRNSVIVDNTIVIPAGAARHKETAYLSVPKDMLLYSAFPHAHYRGYASDLWLELPDGTKTRLLAMPRYDFNWQREYSFAEPIKVPAGSRLIANYWYDNSRQNPANPDASKTIVWGDQSWEEMFYTAIRYRWLDETSSKLTDYDDQMNRSRMVGMFDDDLDHKIQKAELKGEFGDRLKPFFAQVDRDASGALEAGEITALQAYLGGRRREQAQGHPNPTAPAQAGKAGGAGR</sequence>
<dbReference type="Gene3D" id="2.60.120.310">
    <property type="entry name" value="Copper type II, ascorbate-dependent monooxygenase, N-terminal domain"/>
    <property type="match status" value="1"/>
</dbReference>
<dbReference type="Gene3D" id="2.60.120.230">
    <property type="match status" value="1"/>
</dbReference>
<dbReference type="InterPro" id="IPR008977">
    <property type="entry name" value="PHM/PNGase_F_dom_sf"/>
</dbReference>
<keyword evidence="11" id="KW-1185">Reference proteome</keyword>
<evidence type="ECO:0000256" key="1">
    <source>
        <dbReference type="ARBA" id="ARBA00022617"/>
    </source>
</evidence>
<dbReference type="Pfam" id="PF08534">
    <property type="entry name" value="Redoxin"/>
    <property type="match status" value="1"/>
</dbReference>
<feature type="domain" description="Cytochrome c" evidence="8">
    <location>
        <begin position="226"/>
        <end position="309"/>
    </location>
</feature>
<name>A0A328BJ91_9CAUL</name>
<dbReference type="InterPro" id="IPR047262">
    <property type="entry name" value="PRX-like1"/>
</dbReference>
<dbReference type="AlphaFoldDB" id="A0A328BJ91"/>
<dbReference type="InterPro" id="IPR013740">
    <property type="entry name" value="Redoxin"/>
</dbReference>
<feature type="signal peptide" evidence="7">
    <location>
        <begin position="1"/>
        <end position="25"/>
    </location>
</feature>
<dbReference type="PROSITE" id="PS00018">
    <property type="entry name" value="EF_HAND_1"/>
    <property type="match status" value="1"/>
</dbReference>
<dbReference type="EMBL" id="QFYS01000002">
    <property type="protein sequence ID" value="RAK67380.1"/>
    <property type="molecule type" value="Genomic_DNA"/>
</dbReference>
<evidence type="ECO:0000256" key="3">
    <source>
        <dbReference type="ARBA" id="ARBA00023004"/>
    </source>
</evidence>
<keyword evidence="3 5" id="KW-0408">Iron</keyword>
<dbReference type="OrthoDB" id="9809746at2"/>
<proteinExistence type="predicted"/>
<dbReference type="PANTHER" id="PTHR43640:SF1">
    <property type="entry name" value="THIOREDOXIN-DEPENDENT PEROXIREDOXIN"/>
    <property type="match status" value="1"/>
</dbReference>
<keyword evidence="1 5" id="KW-0349">Heme</keyword>
<evidence type="ECO:0000256" key="4">
    <source>
        <dbReference type="ARBA" id="ARBA00023157"/>
    </source>
</evidence>
<dbReference type="InterPro" id="IPR009056">
    <property type="entry name" value="Cyt_c-like_dom"/>
</dbReference>
<dbReference type="InterPro" id="IPR014784">
    <property type="entry name" value="Cu2_ascorb_mOase-like_C"/>
</dbReference>
<dbReference type="PANTHER" id="PTHR43640">
    <property type="entry name" value="OS07G0260300 PROTEIN"/>
    <property type="match status" value="1"/>
</dbReference>
<evidence type="ECO:0000313" key="10">
    <source>
        <dbReference type="EMBL" id="RAK67380.1"/>
    </source>
</evidence>
<dbReference type="GO" id="GO:0016715">
    <property type="term" value="F:oxidoreductase activity, acting on paired donors, with incorporation or reduction of molecular oxygen, reduced ascorbate as one donor, and incorporation of one atom of oxygen"/>
    <property type="evidence" value="ECO:0007669"/>
    <property type="project" value="InterPro"/>
</dbReference>